<evidence type="ECO:0000256" key="1">
    <source>
        <dbReference type="SAM" id="MobiDB-lite"/>
    </source>
</evidence>
<accession>A0ABY4EA49</accession>
<feature type="region of interest" description="Disordered" evidence="1">
    <location>
        <begin position="26"/>
        <end position="49"/>
    </location>
</feature>
<sequence>MKGFFSWAAVALLVASTSINYSMVSTSSTASKSGNSSVVRTPSSGGWHK</sequence>
<organism evidence="3 4">
    <name type="scientific">Vitreoscilla stercoraria</name>
    <dbReference type="NCBI Taxonomy" id="61"/>
    <lineage>
        <taxon>Bacteria</taxon>
        <taxon>Pseudomonadati</taxon>
        <taxon>Pseudomonadota</taxon>
        <taxon>Betaproteobacteria</taxon>
        <taxon>Neisseriales</taxon>
        <taxon>Neisseriaceae</taxon>
        <taxon>Vitreoscilla</taxon>
    </lineage>
</organism>
<evidence type="ECO:0000313" key="4">
    <source>
        <dbReference type="Proteomes" id="UP000832034"/>
    </source>
</evidence>
<proteinExistence type="predicted"/>
<gene>
    <name evidence="3" type="ORF">LVJ81_11285</name>
</gene>
<name>A0ABY4EA49_VITST</name>
<keyword evidence="4" id="KW-1185">Reference proteome</keyword>
<evidence type="ECO:0000313" key="3">
    <source>
        <dbReference type="EMBL" id="UOO92188.1"/>
    </source>
</evidence>
<evidence type="ECO:0000256" key="2">
    <source>
        <dbReference type="SAM" id="SignalP"/>
    </source>
</evidence>
<feature type="compositionally biased region" description="Polar residues" evidence="1">
    <location>
        <begin position="40"/>
        <end position="49"/>
    </location>
</feature>
<dbReference type="Proteomes" id="UP000832034">
    <property type="component" value="Chromosome"/>
</dbReference>
<feature type="chain" id="PRO_5047311745" evidence="2">
    <location>
        <begin position="22"/>
        <end position="49"/>
    </location>
</feature>
<reference evidence="3" key="1">
    <citation type="submission" date="2021-12" db="EMBL/GenBank/DDBJ databases">
        <authorList>
            <person name="Veyrier F.J."/>
        </authorList>
    </citation>
    <scope>NUCLEOTIDE SEQUENCE</scope>
    <source>
        <strain evidence="3">SAG 1488-6</strain>
    </source>
</reference>
<feature type="compositionally biased region" description="Low complexity" evidence="1">
    <location>
        <begin position="26"/>
        <end position="39"/>
    </location>
</feature>
<keyword evidence="2" id="KW-0732">Signal</keyword>
<dbReference type="EMBL" id="CP091512">
    <property type="protein sequence ID" value="UOO92188.1"/>
    <property type="molecule type" value="Genomic_DNA"/>
</dbReference>
<feature type="signal peptide" evidence="2">
    <location>
        <begin position="1"/>
        <end position="21"/>
    </location>
</feature>
<reference evidence="3" key="2">
    <citation type="journal article" date="2022" name="Res Sq">
        <title>Evolution of multicellular longitudinally dividing oral cavity symbionts (Neisseriaceae).</title>
        <authorList>
            <person name="Nyongesa S."/>
            <person name="Weber P."/>
            <person name="Bernet E."/>
            <person name="Pullido F."/>
            <person name="Nieckarz M."/>
            <person name="Delaby M."/>
            <person name="Nieves C."/>
            <person name="Viehboeck T."/>
            <person name="Krause N."/>
            <person name="Rivera-Millot A."/>
            <person name="Nakamura A."/>
            <person name="Vischer N."/>
            <person name="VanNieuwenhze M."/>
            <person name="Brun Y."/>
            <person name="Cava F."/>
            <person name="Bulgheresi S."/>
            <person name="Veyrier F."/>
        </authorList>
    </citation>
    <scope>NUCLEOTIDE SEQUENCE</scope>
    <source>
        <strain evidence="3">SAG 1488-6</strain>
    </source>
</reference>
<dbReference type="RefSeq" id="WP_019958205.1">
    <property type="nucleotide sequence ID" value="NZ_CP091512.1"/>
</dbReference>
<protein>
    <submittedName>
        <fullName evidence="3">Uncharacterized protein</fullName>
    </submittedName>
</protein>